<dbReference type="Pfam" id="PF05795">
    <property type="entry name" value="Plasmodium_Vir"/>
    <property type="match status" value="2"/>
</dbReference>
<proteinExistence type="predicted"/>
<accession>A0A1A8WF11</accession>
<evidence type="ECO:0000313" key="3">
    <source>
        <dbReference type="Proteomes" id="UP000078560"/>
    </source>
</evidence>
<keyword evidence="1" id="KW-0812">Transmembrane</keyword>
<feature type="transmembrane region" description="Helical" evidence="1">
    <location>
        <begin position="226"/>
        <end position="246"/>
    </location>
</feature>
<keyword evidence="1" id="KW-0472">Membrane</keyword>
<dbReference type="AlphaFoldDB" id="A0A1A8WF11"/>
<gene>
    <name evidence="2" type="ORF">POVCU2_0062750</name>
</gene>
<evidence type="ECO:0000256" key="1">
    <source>
        <dbReference type="SAM" id="Phobius"/>
    </source>
</evidence>
<organism evidence="2 3">
    <name type="scientific">Plasmodium ovale curtisi</name>
    <dbReference type="NCBI Taxonomy" id="864141"/>
    <lineage>
        <taxon>Eukaryota</taxon>
        <taxon>Sar</taxon>
        <taxon>Alveolata</taxon>
        <taxon>Apicomplexa</taxon>
        <taxon>Aconoidasida</taxon>
        <taxon>Haemosporida</taxon>
        <taxon>Plasmodiidae</taxon>
        <taxon>Plasmodium</taxon>
        <taxon>Plasmodium (Plasmodium)</taxon>
    </lineage>
</organism>
<evidence type="ECO:0000313" key="2">
    <source>
        <dbReference type="EMBL" id="SBS90641.1"/>
    </source>
</evidence>
<name>A0A1A8WF11_PLAOA</name>
<dbReference type="InterPro" id="IPR008780">
    <property type="entry name" value="Plasmodium_Vir"/>
</dbReference>
<keyword evidence="1" id="KW-1133">Transmembrane helix</keyword>
<reference evidence="3" key="1">
    <citation type="submission" date="2016-05" db="EMBL/GenBank/DDBJ databases">
        <authorList>
            <person name="Naeem Raeece"/>
        </authorList>
    </citation>
    <scope>NUCLEOTIDE SEQUENCE [LARGE SCALE GENOMIC DNA]</scope>
</reference>
<sequence length="302" mass="35678">MTDIKEEDQIPYKFYNELDVMTNPSRLDGLNARSIINLLCSNSTVKTLLAKIHRNIELIRTDYSDSPKKRCRDVNFWTDEYIERNKSNTEFNKEVTICLTTLFNEVKWKKQDQNGICKREKSVYKTNITRLRKDLDDFCEIRNNLRCTMLKGFNECLKYNNYIQKKKDDFLGKKNLCEGNSCIIDEKCTLADMDITFPSINCHELHNLQKLDQKESITTKYSSLEIGFFVIVSFLTFFLIFLFLYMMTPFGSLLRKCLSRKNIIKEKMNGEKYDELFQYSFNSEAPYSGSREYFVDYSSLPN</sequence>
<protein>
    <submittedName>
        <fullName evidence="2">PIR Superfamily Protein</fullName>
    </submittedName>
</protein>
<dbReference type="Proteomes" id="UP000078560">
    <property type="component" value="Unassembled WGS sequence"/>
</dbReference>
<dbReference type="EMBL" id="FLQU01000973">
    <property type="protein sequence ID" value="SBS90641.1"/>
    <property type="molecule type" value="Genomic_DNA"/>
</dbReference>